<dbReference type="InterPro" id="IPR036770">
    <property type="entry name" value="Ankyrin_rpt-contain_sf"/>
</dbReference>
<dbReference type="PROSITE" id="PS50297">
    <property type="entry name" value="ANK_REP_REGION"/>
    <property type="match status" value="2"/>
</dbReference>
<dbReference type="EMBL" id="PXOG01000061">
    <property type="protein sequence ID" value="RGP78641.1"/>
    <property type="molecule type" value="Genomic_DNA"/>
</dbReference>
<keyword evidence="5" id="KW-1185">Reference proteome</keyword>
<dbReference type="AlphaFoldDB" id="A0A395T1U3"/>
<evidence type="ECO:0000256" key="2">
    <source>
        <dbReference type="SAM" id="MobiDB-lite"/>
    </source>
</evidence>
<dbReference type="OrthoDB" id="194358at2759"/>
<dbReference type="InterPro" id="IPR002110">
    <property type="entry name" value="Ankyrin_rpt"/>
</dbReference>
<dbReference type="PANTHER" id="PTHR24148:SF78">
    <property type="entry name" value="HETEROKARYON INCOMPATIBILITY DOMAIN-CONTAINING PROTEIN"/>
    <property type="match status" value="1"/>
</dbReference>
<feature type="repeat" description="ANK" evidence="1">
    <location>
        <begin position="655"/>
        <end position="678"/>
    </location>
</feature>
<dbReference type="InterPro" id="IPR052895">
    <property type="entry name" value="HetReg/Transcr_Mod"/>
</dbReference>
<dbReference type="Pfam" id="PF00023">
    <property type="entry name" value="Ank"/>
    <property type="match status" value="2"/>
</dbReference>
<evidence type="ECO:0000313" key="5">
    <source>
        <dbReference type="Proteomes" id="UP000266234"/>
    </source>
</evidence>
<sequence length="772" mass="87131">MPVYQYSPLPSGHIRLLRLKPHRDKDAPIQCQLFDLELLNCEGPHPYEALSLSVGANLYSALLHLRHCHLDRIIWIDALCINQRDMLEKGQQVQSMAKIYAQASSVVVWLGEVEAGSEHALEVIRATATNTSNGVAADIPEDNSVLALLRNSWFQRIWVLQEVAAARHILIKHGPSELDGYVFCTGLNALELAYHGEQDLQASIRSITFLIRGATFRPRRTNHGAGRFSLDICPLSELVEMYHTRKATERQDKIYALLGMSSDDFEAGGLKVDYSIPWRQLFHKLITYILPNSLAVHTWDDKQVAIIQNMGHIFGRVCGVSQRSIWGDSQVMNFKWVVPQVQTDGQSNWTIKTPGKPIMSGDVICVFHGSSRPAVIRPRRLYWEIIMISICPVDDIPSHQISTWKQLLHALDTSQTKFELIWDWEALSNTQEGPRGKSFPSPLDLKGEEEISAGTPGDAREQECFWLIHSQEAAFPDTDYRLQEVTRILAMGHEFYKLWWWHTKAEDHFGESMSILESILGGSVSSETTRDENHNMIRKKKAINLVLSSFTGIQGGWLPLQWALRAGHNLIAKILLENADLNAQFEYGHTPLTWAVRREYNELFEALLHSGRVSADAQCEIGRTALHYASLFGHHTMVELLLQTNQVDPDARDENGKTPLLLAADRGHEVIVRMLLEKPTVDPNSKEPQYLIAEGERTPLTIAAQKGHVGVVRVLLDHPEVDISARTGYCQTTAYEDALRKGHKLIYDLIMERLHLNDSEEREHAGEGLGAL</sequence>
<dbReference type="PANTHER" id="PTHR24148">
    <property type="entry name" value="ANKYRIN REPEAT DOMAIN-CONTAINING PROTEIN 39 HOMOLOG-RELATED"/>
    <property type="match status" value="1"/>
</dbReference>
<dbReference type="InterPro" id="IPR010730">
    <property type="entry name" value="HET"/>
</dbReference>
<evidence type="ECO:0000259" key="3">
    <source>
        <dbReference type="Pfam" id="PF06985"/>
    </source>
</evidence>
<feature type="region of interest" description="Disordered" evidence="2">
    <location>
        <begin position="431"/>
        <end position="456"/>
    </location>
</feature>
<accession>A0A395T1U3</accession>
<keyword evidence="1" id="KW-0040">ANK repeat</keyword>
<dbReference type="SMART" id="SM00248">
    <property type="entry name" value="ANK"/>
    <property type="match status" value="5"/>
</dbReference>
<dbReference type="Gene3D" id="1.25.40.20">
    <property type="entry name" value="Ankyrin repeat-containing domain"/>
    <property type="match status" value="1"/>
</dbReference>
<reference evidence="4 5" key="1">
    <citation type="journal article" date="2018" name="PLoS Pathog.">
        <title>Evolution of structural diversity of trichothecenes, a family of toxins produced by plant pathogenic and entomopathogenic fungi.</title>
        <authorList>
            <person name="Proctor R.H."/>
            <person name="McCormick S.P."/>
            <person name="Kim H.S."/>
            <person name="Cardoza R.E."/>
            <person name="Stanley A.M."/>
            <person name="Lindo L."/>
            <person name="Kelly A."/>
            <person name="Brown D.W."/>
            <person name="Lee T."/>
            <person name="Vaughan M.M."/>
            <person name="Alexander N.J."/>
            <person name="Busman M."/>
            <person name="Gutierrez S."/>
        </authorList>
    </citation>
    <scope>NUCLEOTIDE SEQUENCE [LARGE SCALE GENOMIC DNA]</scope>
    <source>
        <strain evidence="4 5">NRRL 20695</strain>
    </source>
</reference>
<protein>
    <recommendedName>
        <fullName evidence="3">Heterokaryon incompatibility domain-containing protein</fullName>
    </recommendedName>
</protein>
<feature type="repeat" description="ANK" evidence="1">
    <location>
        <begin position="621"/>
        <end position="643"/>
    </location>
</feature>
<dbReference type="Pfam" id="PF06985">
    <property type="entry name" value="HET"/>
    <property type="match status" value="1"/>
</dbReference>
<feature type="domain" description="Heterokaryon incompatibility" evidence="3">
    <location>
        <begin position="51"/>
        <end position="162"/>
    </location>
</feature>
<dbReference type="Pfam" id="PF12796">
    <property type="entry name" value="Ank_2"/>
    <property type="match status" value="1"/>
</dbReference>
<comment type="caution">
    <text evidence="4">The sequence shown here is derived from an EMBL/GenBank/DDBJ whole genome shotgun (WGS) entry which is preliminary data.</text>
</comment>
<dbReference type="PROSITE" id="PS50088">
    <property type="entry name" value="ANK_REPEAT"/>
    <property type="match status" value="2"/>
</dbReference>
<evidence type="ECO:0000256" key="1">
    <source>
        <dbReference type="PROSITE-ProRule" id="PRU00023"/>
    </source>
</evidence>
<gene>
    <name evidence="4" type="ORF">FLONG3_3263</name>
</gene>
<dbReference type="STRING" id="694270.A0A395T1U3"/>
<evidence type="ECO:0000313" key="4">
    <source>
        <dbReference type="EMBL" id="RGP78641.1"/>
    </source>
</evidence>
<name>A0A395T1U3_9HYPO</name>
<proteinExistence type="predicted"/>
<dbReference type="Proteomes" id="UP000266234">
    <property type="component" value="Unassembled WGS sequence"/>
</dbReference>
<dbReference type="SUPFAM" id="SSF48403">
    <property type="entry name" value="Ankyrin repeat"/>
    <property type="match status" value="1"/>
</dbReference>
<organism evidence="4 5">
    <name type="scientific">Fusarium longipes</name>
    <dbReference type="NCBI Taxonomy" id="694270"/>
    <lineage>
        <taxon>Eukaryota</taxon>
        <taxon>Fungi</taxon>
        <taxon>Dikarya</taxon>
        <taxon>Ascomycota</taxon>
        <taxon>Pezizomycotina</taxon>
        <taxon>Sordariomycetes</taxon>
        <taxon>Hypocreomycetidae</taxon>
        <taxon>Hypocreales</taxon>
        <taxon>Nectriaceae</taxon>
        <taxon>Fusarium</taxon>
    </lineage>
</organism>